<dbReference type="Proteomes" id="UP000009097">
    <property type="component" value="Unassembled WGS sequence"/>
</dbReference>
<dbReference type="EMBL" id="DS231742">
    <property type="protein sequence ID" value="KNB20228.1"/>
    <property type="molecule type" value="Genomic_DNA"/>
</dbReference>
<dbReference type="Gene3D" id="2.60.40.640">
    <property type="match status" value="1"/>
</dbReference>
<dbReference type="KEGG" id="fox:FOXG_17308"/>
<name>A0A0J9WBN1_FUSO4</name>
<reference evidence="1" key="1">
    <citation type="submission" date="2007-04" db="EMBL/GenBank/DDBJ databases">
        <authorList>
            <consortium name="The Broad Institute Genome Sequencing Platform"/>
            <person name="Birren B."/>
            <person name="Lander E."/>
            <person name="Galagan J."/>
            <person name="Nusbaum C."/>
            <person name="Devon K."/>
            <person name="Ma L.-J."/>
            <person name="Jaffe D."/>
            <person name="Butler J."/>
            <person name="Alvarez P."/>
            <person name="Gnerre S."/>
            <person name="Grabherr M."/>
            <person name="Kleber M."/>
            <person name="Mauceli E."/>
            <person name="Brockman W."/>
            <person name="MacCallum I.A."/>
            <person name="Young S."/>
            <person name="LaButti K."/>
            <person name="DeCaprio D."/>
            <person name="Crawford M."/>
            <person name="Koehrsen M."/>
            <person name="Engels R."/>
            <person name="Montgomery P."/>
            <person name="Pearson M."/>
            <person name="Howarth C."/>
            <person name="Larson L."/>
            <person name="White J."/>
            <person name="O'Leary S."/>
            <person name="Kodira C."/>
            <person name="Zeng Q."/>
            <person name="Yandava C."/>
            <person name="Alvarado L."/>
            <person name="Kistler C."/>
            <person name="Shim W.-B."/>
            <person name="Kang S."/>
            <person name="Woloshuk C."/>
        </authorList>
    </citation>
    <scope>NUCLEOTIDE SEQUENCE</scope>
    <source>
        <strain evidence="1">4287</strain>
    </source>
</reference>
<dbReference type="AlphaFoldDB" id="A0A0J9WBN1"/>
<dbReference type="VEuPathDB" id="FungiDB:FOXG_17308"/>
<dbReference type="GeneID" id="28958082"/>
<dbReference type="InterPro" id="IPR014752">
    <property type="entry name" value="Arrestin-like_C"/>
</dbReference>
<protein>
    <recommendedName>
        <fullName evidence="3">Arrestin-like N-terminal domain-containing protein</fullName>
    </recommendedName>
</protein>
<sequence length="460" mass="50566">MPTATQYLRPWDTQSKMPRTVSKGTPFLEILLDGEQRTYQAGNTITGRVVRNAPVVAARAWLAIQVHGRSKSKKTVSRGKAGTSIYRGRFNFFGPDQNRQQLFDGPIHIPPGGAVKEWPFAVTVPSRLDPSTVATGNEQKYSYLPLGPQDVATHSMPPVFYASGIWMATTYQCYVEYFLEAQLHVEAAAGPTNIDTATLPVNITPPSTPDMITDFDLSRHSFLCRLSTHRFIPGLETAGLSLQQRTQKFFGSSKVPQFAFSLQVDCPSVLQLENPNPIPFRALVIPNQAQTTDTIRDALHTVTLTSMTFEIKASTEMICPGTLRSHTADETRRVGFELESAIAQLGAPIVLPSGEKAEPLDIGALLQLRITSATPLGHRPFSSYTGQLYPSFETYNIKHSHRLKWDLTVTAGGESTELSNEVDITLLPLSGLPASDTIDGGDWPIGKEHYEEHGNMGIED</sequence>
<proteinExistence type="predicted"/>
<evidence type="ECO:0000313" key="2">
    <source>
        <dbReference type="Proteomes" id="UP000009097"/>
    </source>
</evidence>
<gene>
    <name evidence="1" type="ORF">FOXG_17308</name>
</gene>
<accession>A0A0J9WBN1</accession>
<evidence type="ECO:0008006" key="3">
    <source>
        <dbReference type="Google" id="ProtNLM"/>
    </source>
</evidence>
<organism evidence="1 2">
    <name type="scientific">Fusarium oxysporum f. sp. lycopersici (strain 4287 / CBS 123668 / FGSC 9935 / NRRL 34936)</name>
    <name type="common">Fusarium vascular wilt of tomato</name>
    <dbReference type="NCBI Taxonomy" id="426428"/>
    <lineage>
        <taxon>Eukaryota</taxon>
        <taxon>Fungi</taxon>
        <taxon>Dikarya</taxon>
        <taxon>Ascomycota</taxon>
        <taxon>Pezizomycotina</taxon>
        <taxon>Sordariomycetes</taxon>
        <taxon>Hypocreomycetidae</taxon>
        <taxon>Hypocreales</taxon>
        <taxon>Nectriaceae</taxon>
        <taxon>Fusarium</taxon>
        <taxon>Fusarium oxysporum species complex</taxon>
    </lineage>
</organism>
<evidence type="ECO:0000313" key="1">
    <source>
        <dbReference type="EMBL" id="KNB20228.1"/>
    </source>
</evidence>
<reference evidence="1" key="2">
    <citation type="journal article" date="2010" name="Nature">
        <title>Comparative genomics reveals mobile pathogenicity chromosomes in Fusarium.</title>
        <authorList>
            <person name="Ma L.J."/>
            <person name="van der Does H.C."/>
            <person name="Borkovich K.A."/>
            <person name="Coleman J.J."/>
            <person name="Daboussi M.J."/>
            <person name="Di Pietro A."/>
            <person name="Dufresne M."/>
            <person name="Freitag M."/>
            <person name="Grabherr M."/>
            <person name="Henrissat B."/>
            <person name="Houterman P.M."/>
            <person name="Kang S."/>
            <person name="Shim W.B."/>
            <person name="Woloshuk C."/>
            <person name="Xie X."/>
            <person name="Xu J.R."/>
            <person name="Antoniw J."/>
            <person name="Baker S.E."/>
            <person name="Bluhm B.H."/>
            <person name="Breakspear A."/>
            <person name="Brown D.W."/>
            <person name="Butchko R.A."/>
            <person name="Chapman S."/>
            <person name="Coulson R."/>
            <person name="Coutinho P.M."/>
            <person name="Danchin E.G."/>
            <person name="Diener A."/>
            <person name="Gale L.R."/>
            <person name="Gardiner D.M."/>
            <person name="Goff S."/>
            <person name="Hammond-Kosack K.E."/>
            <person name="Hilburn K."/>
            <person name="Hua-Van A."/>
            <person name="Jonkers W."/>
            <person name="Kazan K."/>
            <person name="Kodira C.D."/>
            <person name="Koehrsen M."/>
            <person name="Kumar L."/>
            <person name="Lee Y.H."/>
            <person name="Li L."/>
            <person name="Manners J.M."/>
            <person name="Miranda-Saavedra D."/>
            <person name="Mukherjee M."/>
            <person name="Park G."/>
            <person name="Park J."/>
            <person name="Park S.Y."/>
            <person name="Proctor R.H."/>
            <person name="Regev A."/>
            <person name="Ruiz-Roldan M.C."/>
            <person name="Sain D."/>
            <person name="Sakthikumar S."/>
            <person name="Sykes S."/>
            <person name="Schwartz D.C."/>
            <person name="Turgeon B.G."/>
            <person name="Wapinski I."/>
            <person name="Yoder O."/>
            <person name="Young S."/>
            <person name="Zeng Q."/>
            <person name="Zhou S."/>
            <person name="Galagan J."/>
            <person name="Cuomo C.A."/>
            <person name="Kistler H.C."/>
            <person name="Rep M."/>
        </authorList>
    </citation>
    <scope>NUCLEOTIDE SEQUENCE [LARGE SCALE GENOMIC DNA]</scope>
    <source>
        <strain evidence="1">4287</strain>
    </source>
</reference>
<dbReference type="RefSeq" id="XP_018258273.1">
    <property type="nucleotide sequence ID" value="XM_018397313.1"/>
</dbReference>